<accession>A0AAV0VW55</accession>
<comment type="caution">
    <text evidence="2">The sequence shown here is derived from an EMBL/GenBank/DDBJ whole genome shotgun (WGS) entry which is preliminary data.</text>
</comment>
<dbReference type="AlphaFoldDB" id="A0AAV0VW55"/>
<sequence length="103" mass="10766">MRCLYIIIRVPVRETTTPPHHTPPQEKKTASACGASAGVVRRLTKGGERASSSAPPPIGRTADRWAVPGANGRVLWAAPVLGATTPSTPPPWPSHATCAVVVL</sequence>
<dbReference type="Proteomes" id="UP001160148">
    <property type="component" value="Unassembled WGS sequence"/>
</dbReference>
<protein>
    <submittedName>
        <fullName evidence="2">Uncharacterized protein</fullName>
    </submittedName>
</protein>
<evidence type="ECO:0000313" key="2">
    <source>
        <dbReference type="EMBL" id="CAI6347835.1"/>
    </source>
</evidence>
<keyword evidence="3" id="KW-1185">Reference proteome</keyword>
<evidence type="ECO:0000313" key="3">
    <source>
        <dbReference type="Proteomes" id="UP001160148"/>
    </source>
</evidence>
<feature type="region of interest" description="Disordered" evidence="1">
    <location>
        <begin position="14"/>
        <end position="64"/>
    </location>
</feature>
<proteinExistence type="predicted"/>
<dbReference type="EMBL" id="CARXXK010000001">
    <property type="protein sequence ID" value="CAI6347835.1"/>
    <property type="molecule type" value="Genomic_DNA"/>
</dbReference>
<gene>
    <name evidence="2" type="ORF">MEUPH1_LOCUS4574</name>
</gene>
<name>A0AAV0VW55_9HEMI</name>
<organism evidence="2 3">
    <name type="scientific">Macrosiphum euphorbiae</name>
    <name type="common">potato aphid</name>
    <dbReference type="NCBI Taxonomy" id="13131"/>
    <lineage>
        <taxon>Eukaryota</taxon>
        <taxon>Metazoa</taxon>
        <taxon>Ecdysozoa</taxon>
        <taxon>Arthropoda</taxon>
        <taxon>Hexapoda</taxon>
        <taxon>Insecta</taxon>
        <taxon>Pterygota</taxon>
        <taxon>Neoptera</taxon>
        <taxon>Paraneoptera</taxon>
        <taxon>Hemiptera</taxon>
        <taxon>Sternorrhyncha</taxon>
        <taxon>Aphidomorpha</taxon>
        <taxon>Aphidoidea</taxon>
        <taxon>Aphididae</taxon>
        <taxon>Macrosiphini</taxon>
        <taxon>Macrosiphum</taxon>
    </lineage>
</organism>
<reference evidence="2 3" key="1">
    <citation type="submission" date="2023-01" db="EMBL/GenBank/DDBJ databases">
        <authorList>
            <person name="Whitehead M."/>
        </authorList>
    </citation>
    <scope>NUCLEOTIDE SEQUENCE [LARGE SCALE GENOMIC DNA]</scope>
</reference>
<evidence type="ECO:0000256" key="1">
    <source>
        <dbReference type="SAM" id="MobiDB-lite"/>
    </source>
</evidence>